<evidence type="ECO:0000256" key="1">
    <source>
        <dbReference type="SAM" id="Phobius"/>
    </source>
</evidence>
<name>A0A1M4MXC7_9RHOB</name>
<accession>A0A1M4MXC7</accession>
<feature type="transmembrane region" description="Helical" evidence="1">
    <location>
        <begin position="21"/>
        <end position="39"/>
    </location>
</feature>
<dbReference type="EMBL" id="FMJB01000044">
    <property type="protein sequence ID" value="SCM67170.1"/>
    <property type="molecule type" value="Genomic_DNA"/>
</dbReference>
<keyword evidence="4" id="KW-1185">Reference proteome</keyword>
<evidence type="ECO:0000313" key="4">
    <source>
        <dbReference type="Proteomes" id="UP000184085"/>
    </source>
</evidence>
<dbReference type="InterPro" id="IPR012495">
    <property type="entry name" value="TadE-like_dom"/>
</dbReference>
<evidence type="ECO:0000259" key="2">
    <source>
        <dbReference type="Pfam" id="PF07811"/>
    </source>
</evidence>
<feature type="domain" description="TadE-like" evidence="2">
    <location>
        <begin position="18"/>
        <end position="60"/>
    </location>
</feature>
<gene>
    <name evidence="3" type="primary">tadE</name>
    <name evidence="3" type="ORF">KARMA_1361</name>
</gene>
<reference evidence="4" key="1">
    <citation type="submission" date="2016-09" db="EMBL/GenBank/DDBJ databases">
        <authorList>
            <person name="Wibberg D."/>
        </authorList>
    </citation>
    <scope>NUCLEOTIDE SEQUENCE [LARGE SCALE GENOMIC DNA]</scope>
</reference>
<organism evidence="3 4">
    <name type="scientific">Donghicola eburneus</name>
    <dbReference type="NCBI Taxonomy" id="393278"/>
    <lineage>
        <taxon>Bacteria</taxon>
        <taxon>Pseudomonadati</taxon>
        <taxon>Pseudomonadota</taxon>
        <taxon>Alphaproteobacteria</taxon>
        <taxon>Rhodobacterales</taxon>
        <taxon>Roseobacteraceae</taxon>
        <taxon>Donghicola</taxon>
    </lineage>
</organism>
<sequence>MMGRMKTALRRVWRREDGTSSVEFVMVFPIFLFALFWSIETSVWMLRATALERGLDMAIREIRISTQNAQPTYDELKEIICDGAGNLGGDCFSDLKLELQRANPRAFAGLPANADCVDKSEPIKPAVNFNPGQPNDLMLVRACARIEPLFPALHVGNAMKRESDGGTALVAISTFVQEP</sequence>
<protein>
    <submittedName>
        <fullName evidence="3">Putative pilus biosynthesis protein TadE</fullName>
    </submittedName>
</protein>
<evidence type="ECO:0000313" key="3">
    <source>
        <dbReference type="EMBL" id="SCM67170.1"/>
    </source>
</evidence>
<keyword evidence="1" id="KW-1133">Transmembrane helix</keyword>
<dbReference type="AlphaFoldDB" id="A0A1M4MXC7"/>
<dbReference type="Proteomes" id="UP000184085">
    <property type="component" value="Unassembled WGS sequence"/>
</dbReference>
<keyword evidence="1" id="KW-0812">Transmembrane</keyword>
<proteinExistence type="predicted"/>
<dbReference type="Pfam" id="PF07811">
    <property type="entry name" value="TadE"/>
    <property type="match status" value="1"/>
</dbReference>
<keyword evidence="1" id="KW-0472">Membrane</keyword>